<keyword evidence="3 8" id="KW-0812">Transmembrane</keyword>
<dbReference type="Pfam" id="PF05620">
    <property type="entry name" value="TMEM208_SND2"/>
    <property type="match status" value="1"/>
</dbReference>
<evidence type="ECO:0000256" key="2">
    <source>
        <dbReference type="ARBA" id="ARBA00009950"/>
    </source>
</evidence>
<keyword evidence="5 8" id="KW-1133">Transmembrane helix</keyword>
<evidence type="ECO:0000256" key="6">
    <source>
        <dbReference type="ARBA" id="ARBA00023136"/>
    </source>
</evidence>
<dbReference type="AlphaFoldDB" id="A0A9P0QVR1"/>
<name>A0A9P0QVR1_9ASCO</name>
<dbReference type="GO" id="GO:0006624">
    <property type="term" value="P:vacuolar protein processing"/>
    <property type="evidence" value="ECO:0007669"/>
    <property type="project" value="TreeGrafter"/>
</dbReference>
<keyword evidence="10" id="KW-1185">Reference proteome</keyword>
<accession>A0A9P0QVR1</accession>
<dbReference type="InterPro" id="IPR008506">
    <property type="entry name" value="SND2/TMEM208"/>
</dbReference>
<evidence type="ECO:0000313" key="10">
    <source>
        <dbReference type="Proteomes" id="UP000837801"/>
    </source>
</evidence>
<feature type="transmembrane region" description="Helical" evidence="8">
    <location>
        <begin position="94"/>
        <end position="112"/>
    </location>
</feature>
<dbReference type="OrthoDB" id="10012212at2759"/>
<dbReference type="PANTHER" id="PTHR13505">
    <property type="entry name" value="TRANSMEMBRANE PROTEIN 208"/>
    <property type="match status" value="1"/>
</dbReference>
<feature type="transmembrane region" description="Helical" evidence="8">
    <location>
        <begin position="20"/>
        <end position="38"/>
    </location>
</feature>
<evidence type="ECO:0000256" key="4">
    <source>
        <dbReference type="ARBA" id="ARBA00022824"/>
    </source>
</evidence>
<comment type="caution">
    <text evidence="9">The sequence shown here is derived from an EMBL/GenBank/DDBJ whole genome shotgun (WGS) entry which is preliminary data.</text>
</comment>
<comment type="similarity">
    <text evidence="2">Belongs to the TMEM208 family.</text>
</comment>
<feature type="region of interest" description="Disordered" evidence="7">
    <location>
        <begin position="145"/>
        <end position="185"/>
    </location>
</feature>
<keyword evidence="6 8" id="KW-0472">Membrane</keyword>
<evidence type="ECO:0000256" key="1">
    <source>
        <dbReference type="ARBA" id="ARBA00004477"/>
    </source>
</evidence>
<keyword evidence="4" id="KW-0256">Endoplasmic reticulum</keyword>
<evidence type="ECO:0000256" key="7">
    <source>
        <dbReference type="SAM" id="MobiDB-lite"/>
    </source>
</evidence>
<protein>
    <submittedName>
        <fullName evidence="9">SRP-independent targeting protein 2</fullName>
    </submittedName>
</protein>
<dbReference type="EMBL" id="CAKXYY010000028">
    <property type="protein sequence ID" value="CAH2355526.1"/>
    <property type="molecule type" value="Genomic_DNA"/>
</dbReference>
<proteinExistence type="inferred from homology"/>
<comment type="subcellular location">
    <subcellularLocation>
        <location evidence="1">Endoplasmic reticulum membrane</location>
        <topology evidence="1">Multi-pass membrane protein</topology>
    </subcellularLocation>
</comment>
<reference evidence="9" key="1">
    <citation type="submission" date="2022-03" db="EMBL/GenBank/DDBJ databases">
        <authorList>
            <person name="Legras J.-L."/>
            <person name="Devillers H."/>
            <person name="Grondin C."/>
        </authorList>
    </citation>
    <scope>NUCLEOTIDE SEQUENCE</scope>
    <source>
        <strain evidence="9">CLIB 1423</strain>
    </source>
</reference>
<dbReference type="PANTHER" id="PTHR13505:SF7">
    <property type="entry name" value="TRANSMEMBRANE PROTEIN 208"/>
    <property type="match status" value="1"/>
</dbReference>
<dbReference type="GO" id="GO:0005773">
    <property type="term" value="C:vacuole"/>
    <property type="evidence" value="ECO:0007669"/>
    <property type="project" value="GOC"/>
</dbReference>
<sequence length="185" mass="20994">MASNRDKKIATANANTLKELHLITLAINALVILIIYFFSRPSSFLPYIIFSFPAFFSQYTLEKSGRPKYGNDEYGQHRLISSGDEIKGEGLFEYMFDIIYVTWFLDILMVAFGSNKVWWLFLAVPGYASYKLFGFVKPFLSLGKGSKADGVPESDDTADKSGKKGQSKRQAKLEARGQKQQVRYR</sequence>
<evidence type="ECO:0000256" key="5">
    <source>
        <dbReference type="ARBA" id="ARBA00022989"/>
    </source>
</evidence>
<evidence type="ECO:0000256" key="3">
    <source>
        <dbReference type="ARBA" id="ARBA00022692"/>
    </source>
</evidence>
<dbReference type="GO" id="GO:0005789">
    <property type="term" value="C:endoplasmic reticulum membrane"/>
    <property type="evidence" value="ECO:0007669"/>
    <property type="project" value="UniProtKB-SubCell"/>
</dbReference>
<dbReference type="Proteomes" id="UP000837801">
    <property type="component" value="Unassembled WGS sequence"/>
</dbReference>
<gene>
    <name evidence="9" type="ORF">CLIB1423_28S00276</name>
</gene>
<organism evidence="9 10">
    <name type="scientific">[Candida] railenensis</name>
    <dbReference type="NCBI Taxonomy" id="45579"/>
    <lineage>
        <taxon>Eukaryota</taxon>
        <taxon>Fungi</taxon>
        <taxon>Dikarya</taxon>
        <taxon>Ascomycota</taxon>
        <taxon>Saccharomycotina</taxon>
        <taxon>Pichiomycetes</taxon>
        <taxon>Debaryomycetaceae</taxon>
        <taxon>Kurtzmaniella</taxon>
    </lineage>
</organism>
<evidence type="ECO:0000256" key="8">
    <source>
        <dbReference type="SAM" id="Phobius"/>
    </source>
</evidence>
<evidence type="ECO:0000313" key="9">
    <source>
        <dbReference type="EMBL" id="CAH2355526.1"/>
    </source>
</evidence>